<evidence type="ECO:0000313" key="3">
    <source>
        <dbReference type="EMBL" id="NHC35913.1"/>
    </source>
</evidence>
<proteinExistence type="predicted"/>
<dbReference type="Proteomes" id="UP000031532">
    <property type="component" value="Unassembled WGS sequence"/>
</dbReference>
<dbReference type="OrthoDB" id="506059at2"/>
<evidence type="ECO:0000256" key="1">
    <source>
        <dbReference type="SAM" id="Phobius"/>
    </source>
</evidence>
<feature type="transmembrane region" description="Helical" evidence="1">
    <location>
        <begin position="151"/>
        <end position="169"/>
    </location>
</feature>
<dbReference type="AlphaFoldDB" id="A0A9X5E6Y4"/>
<reference evidence="3 4" key="1">
    <citation type="journal article" date="2015" name="Genome Announc.">
        <title>Draft Genome Sequence of the Terrestrial Cyanobacterium Scytonema millei VB511283, Isolated from Eastern India.</title>
        <authorList>
            <person name="Sen D."/>
            <person name="Chandrababunaidu M.M."/>
            <person name="Singh D."/>
            <person name="Sanghi N."/>
            <person name="Ghorai A."/>
            <person name="Mishra G.P."/>
            <person name="Madduluri M."/>
            <person name="Adhikary S.P."/>
            <person name="Tripathy S."/>
        </authorList>
    </citation>
    <scope>NUCLEOTIDE SEQUENCE [LARGE SCALE GENOMIC DNA]</scope>
    <source>
        <strain evidence="3 4">VB511283</strain>
    </source>
</reference>
<keyword evidence="1" id="KW-0812">Transmembrane</keyword>
<comment type="caution">
    <text evidence="3">The sequence shown here is derived from an EMBL/GenBank/DDBJ whole genome shotgun (WGS) entry which is preliminary data.</text>
</comment>
<keyword evidence="1" id="KW-0472">Membrane</keyword>
<feature type="transmembrane region" description="Helical" evidence="1">
    <location>
        <begin position="222"/>
        <end position="241"/>
    </location>
</feature>
<feature type="transmembrane region" description="Helical" evidence="1">
    <location>
        <begin position="126"/>
        <end position="145"/>
    </location>
</feature>
<feature type="transmembrane region" description="Helical" evidence="1">
    <location>
        <begin position="97"/>
        <end position="114"/>
    </location>
</feature>
<organism evidence="3 4">
    <name type="scientific">Scytonema millei VB511283</name>
    <dbReference type="NCBI Taxonomy" id="1245923"/>
    <lineage>
        <taxon>Bacteria</taxon>
        <taxon>Bacillati</taxon>
        <taxon>Cyanobacteriota</taxon>
        <taxon>Cyanophyceae</taxon>
        <taxon>Nostocales</taxon>
        <taxon>Scytonemataceae</taxon>
        <taxon>Scytonema</taxon>
    </lineage>
</organism>
<protein>
    <recommendedName>
        <fullName evidence="2">Glycosyltransferase RgtA/B/C/D-like domain-containing protein</fullName>
    </recommendedName>
</protein>
<feature type="transmembrane region" description="Helical" evidence="1">
    <location>
        <begin position="367"/>
        <end position="388"/>
    </location>
</feature>
<feature type="transmembrane region" description="Helical" evidence="1">
    <location>
        <begin position="310"/>
        <end position="328"/>
    </location>
</feature>
<feature type="transmembrane region" description="Helical" evidence="1">
    <location>
        <begin position="287"/>
        <end position="305"/>
    </location>
</feature>
<feature type="domain" description="Glycosyltransferase RgtA/B/C/D-like" evidence="2">
    <location>
        <begin position="78"/>
        <end position="228"/>
    </location>
</feature>
<dbReference type="InterPro" id="IPR038731">
    <property type="entry name" value="RgtA/B/C-like"/>
</dbReference>
<feature type="transmembrane region" description="Helical" evidence="1">
    <location>
        <begin position="26"/>
        <end position="44"/>
    </location>
</feature>
<keyword evidence="4" id="KW-1185">Reference proteome</keyword>
<keyword evidence="1" id="KW-1133">Transmembrane helix</keyword>
<name>A0A9X5E6Y4_9CYAN</name>
<dbReference type="Pfam" id="PF13231">
    <property type="entry name" value="PMT_2"/>
    <property type="match status" value="1"/>
</dbReference>
<sequence>MHGVSQVRKHYFSKKAIFSLFSPQKLPYTIIGFGILVRLVQYVFNRALWNDEAALALNIINRSYLELLQPLDYNQGAPIGFLMVEKLAVQIFGNNEYALRLFPLVSAIASLFIFYELAKKCLQSRLAAIVALTLFATVHIWLQFATETKQYSSDVAIAVILSFILIGIERQQIKLRQILKFGFIGAVAVWFSHPSVFVLAGIGTSYLFISLFQQKFSLSLKLLAIYSLWIVSFGLSYFISLRNIASNQSLFKSWAGRGTFPTSVWDFGWLFNAFIEFFHIPLGLPDIFLGIGILAFLFGCISFWFQNRAIFLTLLAPISVTFFAAYLQKYPFNGRLVIFLIPFFILFIAEGTIAIRQISRHQVLRKVSTLILILLLVPPIGTAAYLIFDPYTKQEIKPVLAYIRSHQQPGDTIYIYERAEYQFKYYAHWYGYQEGDYILGIDDLDRQDGQGISAAEWRRYTSDFDKLRGKQRVWILLSHLRRWEDEQERVLAYLDGIGKRVDTFGKEGSFVYLYDLS</sequence>
<evidence type="ECO:0000259" key="2">
    <source>
        <dbReference type="Pfam" id="PF13231"/>
    </source>
</evidence>
<feature type="transmembrane region" description="Helical" evidence="1">
    <location>
        <begin position="181"/>
        <end position="202"/>
    </location>
</feature>
<feature type="transmembrane region" description="Helical" evidence="1">
    <location>
        <begin position="334"/>
        <end position="355"/>
    </location>
</feature>
<accession>A0A9X5E6Y4</accession>
<dbReference type="EMBL" id="JTJC03000003">
    <property type="protein sequence ID" value="NHC35913.1"/>
    <property type="molecule type" value="Genomic_DNA"/>
</dbReference>
<feature type="transmembrane region" description="Helical" evidence="1">
    <location>
        <begin position="262"/>
        <end position="281"/>
    </location>
</feature>
<gene>
    <name evidence="3" type="ORF">QH73_0014830</name>
</gene>
<evidence type="ECO:0000313" key="4">
    <source>
        <dbReference type="Proteomes" id="UP000031532"/>
    </source>
</evidence>
<dbReference type="RefSeq" id="WP_039713184.1">
    <property type="nucleotide sequence ID" value="NZ_JTJC03000003.1"/>
</dbReference>